<evidence type="ECO:0000259" key="2">
    <source>
        <dbReference type="Pfam" id="PF04937"/>
    </source>
</evidence>
<dbReference type="SUPFAM" id="SSF53098">
    <property type="entry name" value="Ribonuclease H-like"/>
    <property type="match status" value="1"/>
</dbReference>
<organism evidence="3 4">
    <name type="scientific">Chara braunii</name>
    <name type="common">Braun's stonewort</name>
    <dbReference type="NCBI Taxonomy" id="69332"/>
    <lineage>
        <taxon>Eukaryota</taxon>
        <taxon>Viridiplantae</taxon>
        <taxon>Streptophyta</taxon>
        <taxon>Charophyceae</taxon>
        <taxon>Charales</taxon>
        <taxon>Characeae</taxon>
        <taxon>Chara</taxon>
    </lineage>
</organism>
<reference evidence="3 4" key="1">
    <citation type="journal article" date="2018" name="Cell">
        <title>The Chara Genome: Secondary Complexity and Implications for Plant Terrestrialization.</title>
        <authorList>
            <person name="Nishiyama T."/>
            <person name="Sakayama H."/>
            <person name="Vries J.D."/>
            <person name="Buschmann H."/>
            <person name="Saint-Marcoux D."/>
            <person name="Ullrich K.K."/>
            <person name="Haas F.B."/>
            <person name="Vanderstraeten L."/>
            <person name="Becker D."/>
            <person name="Lang D."/>
            <person name="Vosolsobe S."/>
            <person name="Rombauts S."/>
            <person name="Wilhelmsson P.K.I."/>
            <person name="Janitza P."/>
            <person name="Kern R."/>
            <person name="Heyl A."/>
            <person name="Rumpler F."/>
            <person name="Villalobos L.I.A.C."/>
            <person name="Clay J.M."/>
            <person name="Skokan R."/>
            <person name="Toyoda A."/>
            <person name="Suzuki Y."/>
            <person name="Kagoshima H."/>
            <person name="Schijlen E."/>
            <person name="Tajeshwar N."/>
            <person name="Catarino B."/>
            <person name="Hetherington A.J."/>
            <person name="Saltykova A."/>
            <person name="Bonnot C."/>
            <person name="Breuninger H."/>
            <person name="Symeonidi A."/>
            <person name="Radhakrishnan G.V."/>
            <person name="Van Nieuwerburgh F."/>
            <person name="Deforce D."/>
            <person name="Chang C."/>
            <person name="Karol K.G."/>
            <person name="Hedrich R."/>
            <person name="Ulvskov P."/>
            <person name="Glockner G."/>
            <person name="Delwiche C.F."/>
            <person name="Petrasek J."/>
            <person name="Van de Peer Y."/>
            <person name="Friml J."/>
            <person name="Beilby M."/>
            <person name="Dolan L."/>
            <person name="Kohara Y."/>
            <person name="Sugano S."/>
            <person name="Fujiyama A."/>
            <person name="Delaux P.-M."/>
            <person name="Quint M."/>
            <person name="TheiBen G."/>
            <person name="Hagemann M."/>
            <person name="Harholt J."/>
            <person name="Dunand C."/>
            <person name="Zachgo S."/>
            <person name="Langdale J."/>
            <person name="Maumus F."/>
            <person name="Straeten D.V.D."/>
            <person name="Gould S.B."/>
            <person name="Rensing S.A."/>
        </authorList>
    </citation>
    <scope>NUCLEOTIDE SEQUENCE [LARGE SCALE GENOMIC DNA]</scope>
    <source>
        <strain evidence="3 4">S276</strain>
    </source>
</reference>
<dbReference type="Gramene" id="GBG61231">
    <property type="protein sequence ID" value="GBG61231"/>
    <property type="gene ID" value="CBR_g19763"/>
</dbReference>
<feature type="compositionally biased region" description="Basic and acidic residues" evidence="1">
    <location>
        <begin position="934"/>
        <end position="947"/>
    </location>
</feature>
<feature type="compositionally biased region" description="Basic and acidic residues" evidence="1">
    <location>
        <begin position="570"/>
        <end position="596"/>
    </location>
</feature>
<dbReference type="Proteomes" id="UP000265515">
    <property type="component" value="Unassembled WGS sequence"/>
</dbReference>
<accession>A0A388JTV9</accession>
<feature type="region of interest" description="Disordered" evidence="1">
    <location>
        <begin position="1191"/>
        <end position="1213"/>
    </location>
</feature>
<feature type="domain" description="DUF659" evidence="2">
    <location>
        <begin position="250"/>
        <end position="374"/>
    </location>
</feature>
<feature type="region of interest" description="Disordered" evidence="1">
    <location>
        <begin position="66"/>
        <end position="206"/>
    </location>
</feature>
<gene>
    <name evidence="3" type="ORF">CBR_g19763</name>
</gene>
<protein>
    <recommendedName>
        <fullName evidence="2">DUF659 domain-containing protein</fullName>
    </recommendedName>
</protein>
<feature type="compositionally biased region" description="Basic and acidic residues" evidence="1">
    <location>
        <begin position="104"/>
        <end position="123"/>
    </location>
</feature>
<feature type="compositionally biased region" description="Acidic residues" evidence="1">
    <location>
        <begin position="124"/>
        <end position="142"/>
    </location>
</feature>
<feature type="region of interest" description="Disordered" evidence="1">
    <location>
        <begin position="1086"/>
        <end position="1134"/>
    </location>
</feature>
<feature type="region of interest" description="Disordered" evidence="1">
    <location>
        <begin position="671"/>
        <end position="759"/>
    </location>
</feature>
<name>A0A388JTV9_CHABU</name>
<feature type="region of interest" description="Disordered" evidence="1">
    <location>
        <begin position="895"/>
        <end position="962"/>
    </location>
</feature>
<feature type="region of interest" description="Disordered" evidence="1">
    <location>
        <begin position="553"/>
        <end position="608"/>
    </location>
</feature>
<feature type="compositionally biased region" description="Basic and acidic residues" evidence="1">
    <location>
        <begin position="1041"/>
        <end position="1064"/>
    </location>
</feature>
<dbReference type="PANTHER" id="PTHR32166:SF123">
    <property type="entry name" value="BED-TYPE DOMAIN-CONTAINING PROTEIN"/>
    <property type="match status" value="1"/>
</dbReference>
<feature type="compositionally biased region" description="Basic and acidic residues" evidence="1">
    <location>
        <begin position="713"/>
        <end position="725"/>
    </location>
</feature>
<feature type="region of interest" description="Disordered" evidence="1">
    <location>
        <begin position="1040"/>
        <end position="1064"/>
    </location>
</feature>
<evidence type="ECO:0000313" key="4">
    <source>
        <dbReference type="Proteomes" id="UP000265515"/>
    </source>
</evidence>
<dbReference type="PANTHER" id="PTHR32166">
    <property type="entry name" value="OSJNBA0013A04.12 PROTEIN"/>
    <property type="match status" value="1"/>
</dbReference>
<proteinExistence type="predicted"/>
<comment type="caution">
    <text evidence="3">The sequence shown here is derived from an EMBL/GenBank/DDBJ whole genome shotgun (WGS) entry which is preliminary data.</text>
</comment>
<dbReference type="AlphaFoldDB" id="A0A388JTV9"/>
<keyword evidence="4" id="KW-1185">Reference proteome</keyword>
<dbReference type="EMBL" id="BFEA01000018">
    <property type="protein sequence ID" value="GBG61231.1"/>
    <property type="molecule type" value="Genomic_DNA"/>
</dbReference>
<dbReference type="InterPro" id="IPR012337">
    <property type="entry name" value="RNaseH-like_sf"/>
</dbReference>
<dbReference type="Pfam" id="PF04937">
    <property type="entry name" value="DUF659"/>
    <property type="match status" value="1"/>
</dbReference>
<feature type="compositionally biased region" description="Basic and acidic residues" evidence="1">
    <location>
        <begin position="168"/>
        <end position="188"/>
    </location>
</feature>
<evidence type="ECO:0000256" key="1">
    <source>
        <dbReference type="SAM" id="MobiDB-lite"/>
    </source>
</evidence>
<evidence type="ECO:0000313" key="3">
    <source>
        <dbReference type="EMBL" id="GBG61231.1"/>
    </source>
</evidence>
<sequence>MECKLCGHGFQGSQTKAASHFTINNNCPKVSVEQLSEIWNKTNYKFDQSHCRKILGFLKSRGYRDNRCTSGREQAGEEDEDNEDERRAAEGREDDGDIDMPTMDVRREVERAKGKMRREKAVDEDSTPGEEEEEEDDDDQEADIGASLDEGADGWWPSRPRGGSQSDDGGKGIEEAKEEGKRDCHDDSSSTSFAEEEQSPSTDLHGRGLQSCLAMRFFQLLSAMVLRQHPALPTHGVISGDDILEQQLVVADLVAVVRKDIAATGATILMDGRKSITSDQIVNFLAAGPTGAYLFRTVRRDDVVQETAEAVVERWQDVFDKFDVKNVNTICTDSASAYVAASKLLTKEEVKYSCITWLPCAVHVCNLLLSDIAKDGSNGKIGKREDTIITARVVVPFIREHGAALSLYRREHDKTLAEKSLRYLRQQTGDDEDLYQTLCMQLADTREGDWTYTAVEGDKDVASCRGEKETSQVGQWWVQHGDGVPLVQSYAIRLTHTWKCASPAERNWAVHKRVHVKKRNKLGFIKLTRLVEISTNLRLSRCQGRRSGYVLPREDAEEETKDAIPPPCDEGVRPADRVTKAQRERQVQRGQRDRLSKAPPSVETYFGRRATVLMPTELDSVYDPEPDPMAQDPIEAELWSDPDDLAVELEAGDSDEGRDDAPLAEMMRPRTRGFTAGPAPPSPPPRTLSAPDVPLRGLEDWVGGTVPQPSTDCRGHDEQGGRGDVEERDDDNDREERGYEGNIEDDDDPAYSPTHRRGPRDILVTDAVMQAGEAAGRVLGVRGTQLVQAVLPEDGRGESLHRPLALYTGMMSVSRQVVAVSAEVAASPAEFAAASAEVAAGSAEVAAEDAEAVAASTEVVAGSAEVGGATAEVGRASAYSAQFGPSFNDDMFGASLGLPSTPTGERGTGGVDAQASPSVRSLEVAEDTEGSSGQREHVVGDDGECRPVQEQVPESEQDITNREERERALELARRCEMTRSIAAKARAERMLETGDGAGHCAIQDAEVECGRAVGGDAGERHASPVHGVCVLPFAGAMSAGELERQTRKDPLRADRRARMDEASRRVMAEGPTFVLCSPSVPSSATYVIPPTHTEGPGTVLSPASAPSPTSASSSASAPSPASAPAGESPFPKSWKKKMRIMRARKSLSTLRRVTHQIRASQPALVGLHLRTLEALGGDIVADTAGWRERASTQVTTRPMSTPAEAAVPHARGRTSTTVTEEHDEHSCSPGGAWPNVYWGWM</sequence>
<dbReference type="InterPro" id="IPR007021">
    <property type="entry name" value="DUF659"/>
</dbReference>
<feature type="compositionally biased region" description="Low complexity" evidence="1">
    <location>
        <begin position="1101"/>
        <end position="1131"/>
    </location>
</feature>